<evidence type="ECO:0000313" key="2">
    <source>
        <dbReference type="Proteomes" id="UP000326837"/>
    </source>
</evidence>
<accession>A0A5K7XP33</accession>
<evidence type="ECO:0000313" key="1">
    <source>
        <dbReference type="EMBL" id="BBO35069.1"/>
    </source>
</evidence>
<dbReference type="Proteomes" id="UP000326837">
    <property type="component" value="Chromosome"/>
</dbReference>
<sequence>MAKQSSGKGDELLWLETYFILFPAKRRPTLTQVERALTAANPRLRLENLLADDDGLFASVLIESPEDNAAVEVSFEMGDAIAEQNMQWAKELQSKMTPKQLQAIVSADARLDVAHFERVPKGGTGSQPKPVTREAEVAEFASELSWDDAEFGDDEDVDMEAAMEVFDPTCLLTVVDALQGLTKGITFDPASGEIV</sequence>
<proteinExistence type="predicted"/>
<dbReference type="RefSeq" id="WP_152100527.1">
    <property type="nucleotide sequence ID" value="NZ_AP021861.1"/>
</dbReference>
<protein>
    <submittedName>
        <fullName evidence="1">Uncharacterized protein</fullName>
    </submittedName>
</protein>
<gene>
    <name evidence="1" type="ORF">PLANPX_4681</name>
</gene>
<name>A0A5K7XP33_9BACT</name>
<dbReference type="KEGG" id="lpav:PLANPX_4681"/>
<dbReference type="EMBL" id="AP021861">
    <property type="protein sequence ID" value="BBO35069.1"/>
    <property type="molecule type" value="Genomic_DNA"/>
</dbReference>
<organism evidence="1 2">
    <name type="scientific">Lacipirellula parvula</name>
    <dbReference type="NCBI Taxonomy" id="2650471"/>
    <lineage>
        <taxon>Bacteria</taxon>
        <taxon>Pseudomonadati</taxon>
        <taxon>Planctomycetota</taxon>
        <taxon>Planctomycetia</taxon>
        <taxon>Pirellulales</taxon>
        <taxon>Lacipirellulaceae</taxon>
        <taxon>Lacipirellula</taxon>
    </lineage>
</organism>
<keyword evidence="2" id="KW-1185">Reference proteome</keyword>
<reference evidence="2" key="1">
    <citation type="submission" date="2019-10" db="EMBL/GenBank/DDBJ databases">
        <title>Lacipirellula parvula gen. nov., sp. nov., representing a lineage of planctomycetes widespread in freshwater anoxic habitats, and description of the family Lacipirellulaceae.</title>
        <authorList>
            <person name="Dedysh S.N."/>
            <person name="Kulichevskaya I.S."/>
            <person name="Beletsky A.V."/>
            <person name="Rakitin A.L."/>
            <person name="Mardanov A.V."/>
            <person name="Ivanova A.A."/>
            <person name="Saltykova V.X."/>
            <person name="Rijpstra W.I.C."/>
            <person name="Sinninghe Damste J.S."/>
            <person name="Ravin N.V."/>
        </authorList>
    </citation>
    <scope>NUCLEOTIDE SEQUENCE [LARGE SCALE GENOMIC DNA]</scope>
    <source>
        <strain evidence="2">PX69</strain>
    </source>
</reference>
<dbReference type="AlphaFoldDB" id="A0A5K7XP33"/>